<dbReference type="SFLD" id="SFLDG01062">
    <property type="entry name" value="methyltransferase_(Class_A)"/>
    <property type="match status" value="1"/>
</dbReference>
<feature type="compositionally biased region" description="Polar residues" evidence="11">
    <location>
        <begin position="292"/>
        <end position="302"/>
    </location>
</feature>
<feature type="region of interest" description="Disordered" evidence="11">
    <location>
        <begin position="173"/>
        <end position="209"/>
    </location>
</feature>
<evidence type="ECO:0000313" key="14">
    <source>
        <dbReference type="EMBL" id="CAK9052522.1"/>
    </source>
</evidence>
<feature type="compositionally biased region" description="Basic and acidic residues" evidence="11">
    <location>
        <begin position="468"/>
        <end position="477"/>
    </location>
</feature>
<protein>
    <recommendedName>
        <fullName evidence="13">Radical SAM core domain-containing protein</fullName>
    </recommendedName>
</protein>
<keyword evidence="6" id="KW-0808">Transferase</keyword>
<evidence type="ECO:0000256" key="10">
    <source>
        <dbReference type="ARBA" id="ARBA00023014"/>
    </source>
</evidence>
<comment type="cofactor">
    <cofactor evidence="1">
        <name>[4Fe-4S] cluster</name>
        <dbReference type="ChEBI" id="CHEBI:49883"/>
    </cofactor>
</comment>
<keyword evidence="12" id="KW-1133">Transmembrane helix</keyword>
<keyword evidence="4" id="KW-0963">Cytoplasm</keyword>
<feature type="region of interest" description="Disordered" evidence="11">
    <location>
        <begin position="462"/>
        <end position="484"/>
    </location>
</feature>
<dbReference type="SFLD" id="SFLDF00275">
    <property type="entry name" value="adenosine_C2_methyltransferase"/>
    <property type="match status" value="1"/>
</dbReference>
<dbReference type="CDD" id="cd01335">
    <property type="entry name" value="Radical_SAM"/>
    <property type="match status" value="1"/>
</dbReference>
<dbReference type="SUPFAM" id="SSF102114">
    <property type="entry name" value="Radical SAM enzymes"/>
    <property type="match status" value="1"/>
</dbReference>
<dbReference type="InterPro" id="IPR013785">
    <property type="entry name" value="Aldolase_TIM"/>
</dbReference>
<evidence type="ECO:0000256" key="1">
    <source>
        <dbReference type="ARBA" id="ARBA00001966"/>
    </source>
</evidence>
<evidence type="ECO:0000256" key="8">
    <source>
        <dbReference type="ARBA" id="ARBA00022723"/>
    </source>
</evidence>
<comment type="caution">
    <text evidence="14">The sequence shown here is derived from an EMBL/GenBank/DDBJ whole genome shotgun (WGS) entry which is preliminary data.</text>
</comment>
<feature type="region of interest" description="Disordered" evidence="11">
    <location>
        <begin position="282"/>
        <end position="303"/>
    </location>
</feature>
<dbReference type="Pfam" id="PF04055">
    <property type="entry name" value="Radical_SAM"/>
    <property type="match status" value="1"/>
</dbReference>
<dbReference type="PROSITE" id="PS51918">
    <property type="entry name" value="RADICAL_SAM"/>
    <property type="match status" value="1"/>
</dbReference>
<evidence type="ECO:0000256" key="7">
    <source>
        <dbReference type="ARBA" id="ARBA00022691"/>
    </source>
</evidence>
<evidence type="ECO:0000256" key="4">
    <source>
        <dbReference type="ARBA" id="ARBA00022490"/>
    </source>
</evidence>
<proteinExistence type="predicted"/>
<dbReference type="PANTHER" id="PTHR30544:SF8">
    <property type="entry name" value="RADICAL SAM SUPERFAMILY PROTEIN"/>
    <property type="match status" value="1"/>
</dbReference>
<dbReference type="InterPro" id="IPR004383">
    <property type="entry name" value="rRNA_lsu_MTrfase_RlmN/Cfr"/>
</dbReference>
<reference evidence="14 15" key="1">
    <citation type="submission" date="2024-02" db="EMBL/GenBank/DDBJ databases">
        <authorList>
            <person name="Chen Y."/>
            <person name="Shah S."/>
            <person name="Dougan E. K."/>
            <person name="Thang M."/>
            <person name="Chan C."/>
        </authorList>
    </citation>
    <scope>NUCLEOTIDE SEQUENCE [LARGE SCALE GENOMIC DNA]</scope>
</reference>
<evidence type="ECO:0000256" key="12">
    <source>
        <dbReference type="SAM" id="Phobius"/>
    </source>
</evidence>
<dbReference type="Gene3D" id="3.20.20.70">
    <property type="entry name" value="Aldolase class I"/>
    <property type="match status" value="1"/>
</dbReference>
<keyword evidence="12" id="KW-0812">Transmembrane</keyword>
<name>A0ABP0MNW7_9DINO</name>
<keyword evidence="9" id="KW-0408">Iron</keyword>
<keyword evidence="3" id="KW-0004">4Fe-4S</keyword>
<keyword evidence="5" id="KW-0489">Methyltransferase</keyword>
<dbReference type="InterPro" id="IPR058240">
    <property type="entry name" value="rSAM_sf"/>
</dbReference>
<evidence type="ECO:0000256" key="6">
    <source>
        <dbReference type="ARBA" id="ARBA00022679"/>
    </source>
</evidence>
<dbReference type="SFLD" id="SFLDS00029">
    <property type="entry name" value="Radical_SAM"/>
    <property type="match status" value="1"/>
</dbReference>
<feature type="transmembrane region" description="Helical" evidence="12">
    <location>
        <begin position="984"/>
        <end position="1003"/>
    </location>
</feature>
<dbReference type="PANTHER" id="PTHR30544">
    <property type="entry name" value="23S RRNA METHYLTRANSFERASE"/>
    <property type="match status" value="1"/>
</dbReference>
<dbReference type="InterPro" id="IPR040072">
    <property type="entry name" value="Methyltransferase_A"/>
</dbReference>
<dbReference type="Proteomes" id="UP001642464">
    <property type="component" value="Unassembled WGS sequence"/>
</dbReference>
<dbReference type="EMBL" id="CAXAMM010022780">
    <property type="protein sequence ID" value="CAK9052522.1"/>
    <property type="molecule type" value="Genomic_DNA"/>
</dbReference>
<evidence type="ECO:0000256" key="5">
    <source>
        <dbReference type="ARBA" id="ARBA00022603"/>
    </source>
</evidence>
<organism evidence="14 15">
    <name type="scientific">Durusdinium trenchii</name>
    <dbReference type="NCBI Taxonomy" id="1381693"/>
    <lineage>
        <taxon>Eukaryota</taxon>
        <taxon>Sar</taxon>
        <taxon>Alveolata</taxon>
        <taxon>Dinophyceae</taxon>
        <taxon>Suessiales</taxon>
        <taxon>Symbiodiniaceae</taxon>
        <taxon>Durusdinium</taxon>
    </lineage>
</organism>
<keyword evidence="12" id="KW-0472">Membrane</keyword>
<sequence length="1010" mass="112012">MLKWPAVGNEWHLALPVRVCATGLILALPKGALTDEDLEAGHAADPDALVGPSHEVRVSLTETPDVEVDVVLVEFAMAIRLQLENRTARSRRVVNAFTEQTRDLQMPNIAELDEHMVAWLETGALRTDDFQTAVEGPLEAEDRDSRLLQEISKLQTMMDRRLRLMENQIHDLQDRQPRPADNPPKPKTQQQPGGALPQKSGVREEEISEAVEAASRYLKPRPKAMPDQPGRTLETFVDTPQLEEVDAASVDDLMKLSMLKLMKDLQQKQTKTKSKKKLPGLTFWEDSESSQDESVGWSSSSKGGRGIEAVEKVKHAMKGHPEAYQERMEQRMLKACDATEMTPSIPLQFVKGSPVGKSRTAGYCLQGFAEVHRLLLESKPKQARLHVLRMMAALEQFLIDESWVVASRLTCTEEPPWGHWATQDVGAIRRQLVYNRLSESTWVAAVINQLKEEEWLTKKRTGLNANGKGKDKDKDNDSETLSYRKPLPLSTTGFYEGVMIDDHLGVQLLPRLSSRKRALAQPGRDEAAFASAEEAYAKVGLEAHPKKRRRRVLHAQVWGAEIEGEKGLVGPNRGRLFQLAKFSAELAKPGGVDLKIVEAVTGLWAHCAQYRHVCTQLRCGVPPTAIELQEVPGLPQGLGPALAANFAVLTSTLLQTHVSELDGTMKLLIQLQDGSEVEAVVIHHTGEAEDPGQRQADRCGERDTLCVSSQVGCRLKCRFCATGTMGLLGNLWAGEIQEQLVHARMRKGHADSVCNVVFMGMGEPLENYEAVSSAVKGFVDPMRFGLAPSSLTVSTVGSSPQNMQRLLEELPKIRLAVSLHAPNQTLREELVPAAKAIPIDKLLAIVDDYAKRGEGKRLRTVMMSYVLLKDVNDSVLHARELSELLANKPVIVNLIPYNPFEGNVYGYEEPSPQTVDRFLQVLAEHNIRVFERRHHGRDIAAACGQLAKISKASPSHADIENCGVALNKELVRRKSSRLRETSNWQPWLVLGAFSVLVVSAAVYHRGRSAR</sequence>
<evidence type="ECO:0000256" key="2">
    <source>
        <dbReference type="ARBA" id="ARBA00004496"/>
    </source>
</evidence>
<keyword evidence="10" id="KW-0411">Iron-sulfur</keyword>
<evidence type="ECO:0000256" key="3">
    <source>
        <dbReference type="ARBA" id="ARBA00022485"/>
    </source>
</evidence>
<evidence type="ECO:0000313" key="15">
    <source>
        <dbReference type="Proteomes" id="UP001642464"/>
    </source>
</evidence>
<feature type="domain" description="Radical SAM core" evidence="13">
    <location>
        <begin position="699"/>
        <end position="938"/>
    </location>
</feature>
<comment type="subcellular location">
    <subcellularLocation>
        <location evidence="2">Cytoplasm</location>
    </subcellularLocation>
</comment>
<evidence type="ECO:0000259" key="13">
    <source>
        <dbReference type="PROSITE" id="PS51918"/>
    </source>
</evidence>
<dbReference type="InterPro" id="IPR007197">
    <property type="entry name" value="rSAM"/>
</dbReference>
<keyword evidence="8" id="KW-0479">Metal-binding</keyword>
<evidence type="ECO:0000256" key="9">
    <source>
        <dbReference type="ARBA" id="ARBA00023004"/>
    </source>
</evidence>
<keyword evidence="15" id="KW-1185">Reference proteome</keyword>
<keyword evidence="7" id="KW-0949">S-adenosyl-L-methionine</keyword>
<evidence type="ECO:0000256" key="11">
    <source>
        <dbReference type="SAM" id="MobiDB-lite"/>
    </source>
</evidence>
<accession>A0ABP0MNW7</accession>
<gene>
    <name evidence="14" type="ORF">SCF082_LOCUS28722</name>
</gene>